<dbReference type="GO" id="GO:0005524">
    <property type="term" value="F:ATP binding"/>
    <property type="evidence" value="ECO:0007669"/>
    <property type="project" value="UniProtKB-KW"/>
</dbReference>
<feature type="domain" description="ABC transmembrane type-1" evidence="9">
    <location>
        <begin position="30"/>
        <end position="320"/>
    </location>
</feature>
<keyword evidence="3" id="KW-0547">Nucleotide-binding</keyword>
<feature type="transmembrane region" description="Helical" evidence="7">
    <location>
        <begin position="172"/>
        <end position="193"/>
    </location>
</feature>
<evidence type="ECO:0000259" key="9">
    <source>
        <dbReference type="PROSITE" id="PS50929"/>
    </source>
</evidence>
<evidence type="ECO:0000256" key="2">
    <source>
        <dbReference type="ARBA" id="ARBA00022692"/>
    </source>
</evidence>
<dbReference type="PROSITE" id="PS50929">
    <property type="entry name" value="ABC_TM1F"/>
    <property type="match status" value="1"/>
</dbReference>
<dbReference type="Pfam" id="PF00005">
    <property type="entry name" value="ABC_tran"/>
    <property type="match status" value="1"/>
</dbReference>
<dbReference type="CDD" id="cd03228">
    <property type="entry name" value="ABCC_MRP_Like"/>
    <property type="match status" value="1"/>
</dbReference>
<proteinExistence type="predicted"/>
<keyword evidence="6 7" id="KW-0472">Membrane</keyword>
<organism evidence="10 11">
    <name type="scientific">Halorhodospira halophila (strain DSM 244 / SL1)</name>
    <name type="common">Ectothiorhodospira halophila (strain DSM 244 / SL1)</name>
    <dbReference type="NCBI Taxonomy" id="349124"/>
    <lineage>
        <taxon>Bacteria</taxon>
        <taxon>Pseudomonadati</taxon>
        <taxon>Pseudomonadota</taxon>
        <taxon>Gammaproteobacteria</taxon>
        <taxon>Chromatiales</taxon>
        <taxon>Ectothiorhodospiraceae</taxon>
        <taxon>Halorhodospira</taxon>
    </lineage>
</organism>
<dbReference type="Gene3D" id="3.40.50.300">
    <property type="entry name" value="P-loop containing nucleotide triphosphate hydrolases"/>
    <property type="match status" value="1"/>
</dbReference>
<reference evidence="11" key="1">
    <citation type="submission" date="2006-12" db="EMBL/GenBank/DDBJ databases">
        <title>Complete sequence of Halorhodospira halophila SL1.</title>
        <authorList>
            <consortium name="US DOE Joint Genome Institute"/>
            <person name="Copeland A."/>
            <person name="Lucas S."/>
            <person name="Lapidus A."/>
            <person name="Barry K."/>
            <person name="Detter J.C."/>
            <person name="Glavina del Rio T."/>
            <person name="Hammon N."/>
            <person name="Israni S."/>
            <person name="Dalin E."/>
            <person name="Tice H."/>
            <person name="Pitluck S."/>
            <person name="Saunders E."/>
            <person name="Brettin T."/>
            <person name="Bruce D."/>
            <person name="Han C."/>
            <person name="Tapia R."/>
            <person name="Schmutz J."/>
            <person name="Larimer F."/>
            <person name="Land M."/>
            <person name="Hauser L."/>
            <person name="Kyrpides N."/>
            <person name="Mikhailova N."/>
            <person name="Hoff W."/>
            <person name="Richardson P."/>
        </authorList>
    </citation>
    <scope>NUCLEOTIDE SEQUENCE [LARGE SCALE GENOMIC DNA]</scope>
    <source>
        <strain evidence="11">DSM 244 / SL1</strain>
    </source>
</reference>
<dbReference type="AlphaFoldDB" id="A1WZR9"/>
<evidence type="ECO:0000256" key="1">
    <source>
        <dbReference type="ARBA" id="ARBA00004651"/>
    </source>
</evidence>
<evidence type="ECO:0000259" key="8">
    <source>
        <dbReference type="PROSITE" id="PS50893"/>
    </source>
</evidence>
<dbReference type="Gene3D" id="1.20.1560.10">
    <property type="entry name" value="ABC transporter type 1, transmembrane domain"/>
    <property type="match status" value="1"/>
</dbReference>
<evidence type="ECO:0000313" key="11">
    <source>
        <dbReference type="Proteomes" id="UP000000647"/>
    </source>
</evidence>
<dbReference type="PANTHER" id="PTHR24221:SF261">
    <property type="entry name" value="GLUTATHIONE_L-CYSTEINE TRANSPORT SYSTEM ATP-BINDING_PERMEASE PROTEIN CYDD"/>
    <property type="match status" value="1"/>
</dbReference>
<dbReference type="STRING" id="349124.Hhal_2418"/>
<dbReference type="SMART" id="SM00382">
    <property type="entry name" value="AAA"/>
    <property type="match status" value="1"/>
</dbReference>
<feature type="transmembrane region" description="Helical" evidence="7">
    <location>
        <begin position="289"/>
        <end position="308"/>
    </location>
</feature>
<feature type="transmembrane region" description="Helical" evidence="7">
    <location>
        <begin position="149"/>
        <end position="166"/>
    </location>
</feature>
<dbReference type="HOGENOM" id="CLU_000604_84_9_6"/>
<feature type="domain" description="ABC transporter" evidence="8">
    <location>
        <begin position="366"/>
        <end position="579"/>
    </location>
</feature>
<dbReference type="GO" id="GO:0005886">
    <property type="term" value="C:plasma membrane"/>
    <property type="evidence" value="ECO:0007669"/>
    <property type="project" value="UniProtKB-SubCell"/>
</dbReference>
<reference evidence="10 11" key="2">
    <citation type="journal article" date="2013" name="Stand. Genomic Sci.">
        <title>Complete genome sequence of Halorhodospira halophila SL1.</title>
        <authorList>
            <person name="Challacombe J.F."/>
            <person name="Majid S."/>
            <person name="Deole R."/>
            <person name="Brettin T.S."/>
            <person name="Bruce D."/>
            <person name="Delano S.F."/>
            <person name="Detter J.C."/>
            <person name="Gleasner C.D."/>
            <person name="Han C.S."/>
            <person name="Misra M."/>
            <person name="Reitenga K.G."/>
            <person name="Mikhailova N."/>
            <person name="Woyke T."/>
            <person name="Pitluck S."/>
            <person name="Nolan M."/>
            <person name="Land M.L."/>
            <person name="Saunders E."/>
            <person name="Tapia R."/>
            <person name="Lapidus A."/>
            <person name="Ivanova N."/>
            <person name="Hoff W.D."/>
        </authorList>
    </citation>
    <scope>NUCLEOTIDE SEQUENCE [LARGE SCALE GENOMIC DNA]</scope>
    <source>
        <strain evidence="11">DSM 244 / SL1</strain>
    </source>
</reference>
<dbReference type="InterPro" id="IPR027417">
    <property type="entry name" value="P-loop_NTPase"/>
</dbReference>
<gene>
    <name evidence="10" type="ordered locus">Hhal_2418</name>
</gene>
<dbReference type="EMBL" id="CP000544">
    <property type="protein sequence ID" value="ABM63181.1"/>
    <property type="molecule type" value="Genomic_DNA"/>
</dbReference>
<evidence type="ECO:0000256" key="3">
    <source>
        <dbReference type="ARBA" id="ARBA00022741"/>
    </source>
</evidence>
<evidence type="ECO:0000256" key="4">
    <source>
        <dbReference type="ARBA" id="ARBA00022840"/>
    </source>
</evidence>
<dbReference type="eggNOG" id="COG4988">
    <property type="taxonomic scope" value="Bacteria"/>
</dbReference>
<protein>
    <submittedName>
        <fullName evidence="10">ABC transporter, transmembrane region, type 1</fullName>
    </submittedName>
</protein>
<dbReference type="Pfam" id="PF00664">
    <property type="entry name" value="ABC_membrane"/>
    <property type="match status" value="1"/>
</dbReference>
<evidence type="ECO:0000256" key="5">
    <source>
        <dbReference type="ARBA" id="ARBA00022989"/>
    </source>
</evidence>
<dbReference type="PROSITE" id="PS50893">
    <property type="entry name" value="ABC_TRANSPORTER_2"/>
    <property type="match status" value="1"/>
</dbReference>
<dbReference type="SUPFAM" id="SSF90123">
    <property type="entry name" value="ABC transporter transmembrane region"/>
    <property type="match status" value="1"/>
</dbReference>
<dbReference type="GO" id="GO:0140359">
    <property type="term" value="F:ABC-type transporter activity"/>
    <property type="evidence" value="ECO:0007669"/>
    <property type="project" value="InterPro"/>
</dbReference>
<dbReference type="PROSITE" id="PS00211">
    <property type="entry name" value="ABC_TRANSPORTER_1"/>
    <property type="match status" value="1"/>
</dbReference>
<keyword evidence="11" id="KW-1185">Reference proteome</keyword>
<dbReference type="InterPro" id="IPR003593">
    <property type="entry name" value="AAA+_ATPase"/>
</dbReference>
<dbReference type="CDD" id="cd18584">
    <property type="entry name" value="ABC_6TM_AarD_CydD"/>
    <property type="match status" value="1"/>
</dbReference>
<keyword evidence="5 7" id="KW-1133">Transmembrane helix</keyword>
<dbReference type="InterPro" id="IPR039421">
    <property type="entry name" value="Type_1_exporter"/>
</dbReference>
<dbReference type="GO" id="GO:0034040">
    <property type="term" value="F:ATPase-coupled lipid transmembrane transporter activity"/>
    <property type="evidence" value="ECO:0007669"/>
    <property type="project" value="TreeGrafter"/>
</dbReference>
<dbReference type="NCBIfam" id="TIGR02857">
    <property type="entry name" value="CydD"/>
    <property type="match status" value="1"/>
</dbReference>
<dbReference type="InterPro" id="IPR036640">
    <property type="entry name" value="ABC1_TM_sf"/>
</dbReference>
<dbReference type="Proteomes" id="UP000000647">
    <property type="component" value="Chromosome"/>
</dbReference>
<keyword evidence="4" id="KW-0067">ATP-binding</keyword>
<comment type="subcellular location">
    <subcellularLocation>
        <location evidence="1">Cell membrane</location>
        <topology evidence="1">Multi-pass membrane protein</topology>
    </subcellularLocation>
</comment>
<feature type="transmembrane region" description="Helical" evidence="7">
    <location>
        <begin position="66"/>
        <end position="84"/>
    </location>
</feature>
<feature type="transmembrane region" description="Helical" evidence="7">
    <location>
        <begin position="28"/>
        <end position="54"/>
    </location>
</feature>
<feature type="transmembrane region" description="Helical" evidence="7">
    <location>
        <begin position="250"/>
        <end position="283"/>
    </location>
</feature>
<dbReference type="InterPro" id="IPR014216">
    <property type="entry name" value="ABC_transptr_CydD"/>
</dbReference>
<name>A1WZR9_HALHL</name>
<dbReference type="GO" id="GO:0016887">
    <property type="term" value="F:ATP hydrolysis activity"/>
    <property type="evidence" value="ECO:0007669"/>
    <property type="project" value="InterPro"/>
</dbReference>
<dbReference type="PANTHER" id="PTHR24221">
    <property type="entry name" value="ATP-BINDING CASSETTE SUB-FAMILY B"/>
    <property type="match status" value="1"/>
</dbReference>
<accession>A1WZR9</accession>
<dbReference type="KEGG" id="hha:Hhal_2418"/>
<dbReference type="InterPro" id="IPR017871">
    <property type="entry name" value="ABC_transporter-like_CS"/>
</dbReference>
<sequence>MPVADEPRGGERAAGRWLLDQARQARPAMAATVGAGLADTVLVVLQALLIAWVIDQAVIRATPLAELWGALALLAAVFAARAGATWARAAAGARAAWVITAAVRRRLYRHIAALGPVRLQGHHSGAVASALVEQVEALEGYYAHYLPQMVLAVVAPLVFIALITGVDLLAGLLLLIAAPLVPLFMALVGMGAARLSRRQQQSLARISAHFLDRLRGLATLRIFRATDAAAEAVEGAAEEYRRRSLSVLRVAFLSSAALELIAAISIALVAIYVGFSLLGYLHFGPGPELGLFAGLFILLLAPEVFFPLRRLAQHYHDRAAAVGAAAEILELLEDPLPAADEPAPAAPGPVRRDPQTDLPVPDPRPLGFHRVTVAFPGAEAPALDGLELHIPAGQRVVISGPSGAGKSTLLHLAAGFLRPDTGRVTIGESAPAAGAVAWVGQRPWLFHGSVRENLQLADPGADDRRLRAALRHADLDGVIAALPEGLDTPLGEDAYGLSGGQASRLALARALLSGAPVLLLDEPTAGLDPDSRERVLAAVARLADGRRTVLMVAHDRDTHDWGDRHLVIEAGRCVEDRRA</sequence>
<evidence type="ECO:0000313" key="10">
    <source>
        <dbReference type="EMBL" id="ABM63181.1"/>
    </source>
</evidence>
<dbReference type="InterPro" id="IPR011527">
    <property type="entry name" value="ABC1_TM_dom"/>
</dbReference>
<evidence type="ECO:0000256" key="7">
    <source>
        <dbReference type="SAM" id="Phobius"/>
    </source>
</evidence>
<keyword evidence="2 7" id="KW-0812">Transmembrane</keyword>
<dbReference type="InterPro" id="IPR003439">
    <property type="entry name" value="ABC_transporter-like_ATP-bd"/>
</dbReference>
<dbReference type="SUPFAM" id="SSF52540">
    <property type="entry name" value="P-loop containing nucleoside triphosphate hydrolases"/>
    <property type="match status" value="1"/>
</dbReference>
<dbReference type="GO" id="GO:0042883">
    <property type="term" value="P:cysteine transport"/>
    <property type="evidence" value="ECO:0007669"/>
    <property type="project" value="InterPro"/>
</dbReference>
<evidence type="ECO:0000256" key="6">
    <source>
        <dbReference type="ARBA" id="ARBA00023136"/>
    </source>
</evidence>